<dbReference type="PANTHER" id="PTHR45694:SF5">
    <property type="entry name" value="GLUTAREDOXIN 2"/>
    <property type="match status" value="1"/>
</dbReference>
<feature type="domain" description="Glutaredoxin" evidence="1">
    <location>
        <begin position="29"/>
        <end position="90"/>
    </location>
</feature>
<dbReference type="GO" id="GO:0034599">
    <property type="term" value="P:cellular response to oxidative stress"/>
    <property type="evidence" value="ECO:0007669"/>
    <property type="project" value="TreeGrafter"/>
</dbReference>
<dbReference type="PROSITE" id="PS51354">
    <property type="entry name" value="GLUTAREDOXIN_2"/>
    <property type="match status" value="1"/>
</dbReference>
<dbReference type="PANTHER" id="PTHR45694">
    <property type="entry name" value="GLUTAREDOXIN 2"/>
    <property type="match status" value="1"/>
</dbReference>
<protein>
    <recommendedName>
        <fullName evidence="1">Glutaredoxin domain-containing protein</fullName>
    </recommendedName>
</protein>
<evidence type="ECO:0000313" key="2">
    <source>
        <dbReference type="EMBL" id="CAG9320219.1"/>
    </source>
</evidence>
<reference evidence="2" key="1">
    <citation type="submission" date="2021-09" db="EMBL/GenBank/DDBJ databases">
        <authorList>
            <consortium name="AG Swart"/>
            <person name="Singh M."/>
            <person name="Singh A."/>
            <person name="Seah K."/>
            <person name="Emmerich C."/>
        </authorList>
    </citation>
    <scope>NUCLEOTIDE SEQUENCE</scope>
    <source>
        <strain evidence="2">ATCC30299</strain>
    </source>
</reference>
<sequence length="113" mass="12802">MNFFKLRRFFGAAKDYSSVISGHSKAHPILLYSRSDSQQSARAKSLLSEHKLSPFVIEIDKEEDPKSFREALKEATNLTRIPIIFVRGKPIGGLGDLRKKLKNGEIQSELKDK</sequence>
<dbReference type="InterPro" id="IPR002109">
    <property type="entry name" value="Glutaredoxin"/>
</dbReference>
<dbReference type="Gene3D" id="3.40.30.10">
    <property type="entry name" value="Glutaredoxin"/>
    <property type="match status" value="1"/>
</dbReference>
<dbReference type="Pfam" id="PF00462">
    <property type="entry name" value="Glutaredoxin"/>
    <property type="match status" value="1"/>
</dbReference>
<dbReference type="GO" id="GO:0015038">
    <property type="term" value="F:glutathione disulfide oxidoreductase activity"/>
    <property type="evidence" value="ECO:0007669"/>
    <property type="project" value="TreeGrafter"/>
</dbReference>
<accession>A0AAU9JEW5</accession>
<keyword evidence="3" id="KW-1185">Reference proteome</keyword>
<proteinExistence type="predicted"/>
<dbReference type="EMBL" id="CAJZBQ010000024">
    <property type="protein sequence ID" value="CAG9320219.1"/>
    <property type="molecule type" value="Genomic_DNA"/>
</dbReference>
<comment type="caution">
    <text evidence="2">The sequence shown here is derived from an EMBL/GenBank/DDBJ whole genome shotgun (WGS) entry which is preliminary data.</text>
</comment>
<dbReference type="AlphaFoldDB" id="A0AAU9JEW5"/>
<name>A0AAU9JEW5_9CILI</name>
<dbReference type="InterPro" id="IPR036249">
    <property type="entry name" value="Thioredoxin-like_sf"/>
</dbReference>
<organism evidence="2 3">
    <name type="scientific">Blepharisma stoltei</name>
    <dbReference type="NCBI Taxonomy" id="1481888"/>
    <lineage>
        <taxon>Eukaryota</taxon>
        <taxon>Sar</taxon>
        <taxon>Alveolata</taxon>
        <taxon>Ciliophora</taxon>
        <taxon>Postciliodesmatophora</taxon>
        <taxon>Heterotrichea</taxon>
        <taxon>Heterotrichida</taxon>
        <taxon>Blepharismidae</taxon>
        <taxon>Blepharisma</taxon>
    </lineage>
</organism>
<evidence type="ECO:0000313" key="3">
    <source>
        <dbReference type="Proteomes" id="UP001162131"/>
    </source>
</evidence>
<dbReference type="SUPFAM" id="SSF52833">
    <property type="entry name" value="Thioredoxin-like"/>
    <property type="match status" value="1"/>
</dbReference>
<evidence type="ECO:0000259" key="1">
    <source>
        <dbReference type="Pfam" id="PF00462"/>
    </source>
</evidence>
<dbReference type="Proteomes" id="UP001162131">
    <property type="component" value="Unassembled WGS sequence"/>
</dbReference>
<dbReference type="GO" id="GO:0005796">
    <property type="term" value="C:Golgi lumen"/>
    <property type="evidence" value="ECO:0007669"/>
    <property type="project" value="TreeGrafter"/>
</dbReference>
<dbReference type="GO" id="GO:0005801">
    <property type="term" value="C:cis-Golgi network"/>
    <property type="evidence" value="ECO:0007669"/>
    <property type="project" value="TreeGrafter"/>
</dbReference>
<gene>
    <name evidence="2" type="ORF">BSTOLATCC_MIC25451</name>
</gene>